<dbReference type="SUPFAM" id="SSF53774">
    <property type="entry name" value="Glutaminase/Asparaginase"/>
    <property type="match status" value="1"/>
</dbReference>
<dbReference type="GO" id="GO:0004067">
    <property type="term" value="F:asparaginase activity"/>
    <property type="evidence" value="ECO:0007669"/>
    <property type="project" value="UniProtKB-UniRule"/>
</dbReference>
<dbReference type="OrthoDB" id="9788068at2"/>
<feature type="domain" description="L-asparaginase N-terminal" evidence="8">
    <location>
        <begin position="8"/>
        <end position="185"/>
    </location>
</feature>
<feature type="active site" description="O-isoaspartyl threonine intermediate" evidence="4">
    <location>
        <position position="16"/>
    </location>
</feature>
<name>A0A078LUD9_9PSED</name>
<evidence type="ECO:0000313" key="10">
    <source>
        <dbReference type="EMBL" id="CDZ94880.1"/>
    </source>
</evidence>
<dbReference type="HOGENOM" id="CLU_019134_2_3_6"/>
<evidence type="ECO:0000256" key="5">
    <source>
        <dbReference type="PIRSR" id="PIRSR001220-2"/>
    </source>
</evidence>
<dbReference type="InterPro" id="IPR006034">
    <property type="entry name" value="Asparaginase/glutaminase-like"/>
</dbReference>
<keyword evidence="3" id="KW-0378">Hydrolase</keyword>
<reference evidence="10 11" key="1">
    <citation type="submission" date="2014-07" db="EMBL/GenBank/DDBJ databases">
        <authorList>
            <person name="Urmite Genomes Urmite Genomes"/>
        </authorList>
    </citation>
    <scope>NUCLEOTIDE SEQUENCE [LARGE SCALE GENOMIC DNA]</scope>
    <source>
        <strain evidence="10 11">20_BN</strain>
    </source>
</reference>
<evidence type="ECO:0000256" key="2">
    <source>
        <dbReference type="ARBA" id="ARBA00012920"/>
    </source>
</evidence>
<keyword evidence="11" id="KW-1185">Reference proteome</keyword>
<dbReference type="InterPro" id="IPR040919">
    <property type="entry name" value="Asparaginase_C"/>
</dbReference>
<dbReference type="PROSITE" id="PS00144">
    <property type="entry name" value="ASN_GLN_ASE_1"/>
    <property type="match status" value="1"/>
</dbReference>
<dbReference type="RefSeq" id="WP_037024276.1">
    <property type="nucleotide sequence ID" value="NZ_CCSF01000001.1"/>
</dbReference>
<dbReference type="InterPro" id="IPR041725">
    <property type="entry name" value="L-asparaginase_I"/>
</dbReference>
<dbReference type="GO" id="GO:0005829">
    <property type="term" value="C:cytosol"/>
    <property type="evidence" value="ECO:0007669"/>
    <property type="project" value="TreeGrafter"/>
</dbReference>
<feature type="active site" evidence="7">
    <location>
        <position position="94"/>
    </location>
</feature>
<accession>A0A078LUD9</accession>
<dbReference type="PIRSF" id="PIRSF500176">
    <property type="entry name" value="L_ASNase"/>
    <property type="match status" value="1"/>
</dbReference>
<dbReference type="PROSITE" id="PS00917">
    <property type="entry name" value="ASN_GLN_ASE_2"/>
    <property type="match status" value="1"/>
</dbReference>
<organism evidence="10 11">
    <name type="scientific">Pseudomonas saudiphocaensis</name>
    <dbReference type="NCBI Taxonomy" id="1499686"/>
    <lineage>
        <taxon>Bacteria</taxon>
        <taxon>Pseudomonadati</taxon>
        <taxon>Pseudomonadota</taxon>
        <taxon>Gammaproteobacteria</taxon>
        <taxon>Pseudomonadales</taxon>
        <taxon>Pseudomonadaceae</taxon>
        <taxon>Pseudomonas</taxon>
    </lineage>
</organism>
<dbReference type="eggNOG" id="COG0252">
    <property type="taxonomic scope" value="Bacteria"/>
</dbReference>
<gene>
    <name evidence="10" type="ORF">BN1079_02207</name>
</gene>
<comment type="similarity">
    <text evidence="1">Belongs to the asparaginase 1 family.</text>
</comment>
<evidence type="ECO:0000256" key="6">
    <source>
        <dbReference type="PROSITE-ProRule" id="PRU10099"/>
    </source>
</evidence>
<dbReference type="AlphaFoldDB" id="A0A078LUD9"/>
<dbReference type="EMBL" id="CCSF01000001">
    <property type="protein sequence ID" value="CDZ94880.1"/>
    <property type="molecule type" value="Genomic_DNA"/>
</dbReference>
<protein>
    <recommendedName>
        <fullName evidence="2">asparaginase</fullName>
        <ecNumber evidence="2">3.5.1.1</ecNumber>
    </recommendedName>
</protein>
<dbReference type="Proteomes" id="UP000053902">
    <property type="component" value="Unassembled WGS sequence"/>
</dbReference>
<feature type="binding site" evidence="5">
    <location>
        <position position="61"/>
    </location>
    <ligand>
        <name>substrate</name>
    </ligand>
</feature>
<dbReference type="PANTHER" id="PTHR11707">
    <property type="entry name" value="L-ASPARAGINASE"/>
    <property type="match status" value="1"/>
</dbReference>
<dbReference type="InterPro" id="IPR027474">
    <property type="entry name" value="L-asparaginase_N"/>
</dbReference>
<dbReference type="GO" id="GO:0009066">
    <property type="term" value="P:aspartate family amino acid metabolic process"/>
    <property type="evidence" value="ECO:0007669"/>
    <property type="project" value="UniProtKB-ARBA"/>
</dbReference>
<evidence type="ECO:0000259" key="9">
    <source>
        <dbReference type="Pfam" id="PF17763"/>
    </source>
</evidence>
<proteinExistence type="inferred from homology"/>
<dbReference type="Gene3D" id="3.40.50.40">
    <property type="match status" value="1"/>
</dbReference>
<feature type="active site" evidence="6">
    <location>
        <position position="16"/>
    </location>
</feature>
<dbReference type="InterPro" id="IPR020827">
    <property type="entry name" value="Asparaginase/glutaminase_AS1"/>
</dbReference>
<dbReference type="PIRSF" id="PIRSF001220">
    <property type="entry name" value="L-ASNase_gatD"/>
    <property type="match status" value="1"/>
</dbReference>
<dbReference type="InterPro" id="IPR036152">
    <property type="entry name" value="Asp/glu_Ase-like_sf"/>
</dbReference>
<evidence type="ECO:0000256" key="3">
    <source>
        <dbReference type="ARBA" id="ARBA00022801"/>
    </source>
</evidence>
<evidence type="ECO:0000256" key="1">
    <source>
        <dbReference type="ARBA" id="ARBA00010518"/>
    </source>
</evidence>
<evidence type="ECO:0000256" key="4">
    <source>
        <dbReference type="PIRSR" id="PIRSR001220-1"/>
    </source>
</evidence>
<feature type="domain" description="Asparaginase/glutaminase C-terminal" evidence="9">
    <location>
        <begin position="206"/>
        <end position="320"/>
    </location>
</feature>
<dbReference type="PROSITE" id="PS51732">
    <property type="entry name" value="ASN_GLN_ASE_3"/>
    <property type="match status" value="1"/>
</dbReference>
<feature type="binding site" evidence="5">
    <location>
        <begin position="94"/>
        <end position="95"/>
    </location>
    <ligand>
        <name>substrate</name>
    </ligand>
</feature>
<dbReference type="SFLD" id="SFLDS00057">
    <property type="entry name" value="Glutaminase/Asparaginase"/>
    <property type="match status" value="1"/>
</dbReference>
<dbReference type="InterPro" id="IPR027473">
    <property type="entry name" value="L-asparaginase_C"/>
</dbReference>
<dbReference type="Pfam" id="PF17763">
    <property type="entry name" value="Asparaginase_C"/>
    <property type="match status" value="1"/>
</dbReference>
<evidence type="ECO:0000313" key="11">
    <source>
        <dbReference type="Proteomes" id="UP000053902"/>
    </source>
</evidence>
<dbReference type="PRINTS" id="PR00139">
    <property type="entry name" value="ASNGLNASE"/>
</dbReference>
<evidence type="ECO:0000259" key="8">
    <source>
        <dbReference type="Pfam" id="PF00710"/>
    </source>
</evidence>
<dbReference type="STRING" id="1499686.BN1079_02207"/>
<dbReference type="SMART" id="SM00870">
    <property type="entry name" value="Asparaginase"/>
    <property type="match status" value="1"/>
</dbReference>
<dbReference type="InterPro" id="IPR037152">
    <property type="entry name" value="L-asparaginase_N_sf"/>
</dbReference>
<sequence length="330" mass="34838">MTTPAKCLLVLYTGGTIGMQMGAQGLMPATGFEARLRVQQAAAEQRLPSWYFRELLPPIDSASMSQRNWLEMAASIREEVDAGRCDGVLVLHGTDTLAYSAAALSFLLLGLPVPVVLTGSMLPAGTPDSDAWANLFGAMLALAQGIEPGVKVYFHEKLMHGARLTKLSAARLDAFAEQPRPRSGQRAQAIDPKLDYRQPRLPVNLAVLPLFPGIQAAQLQALFDSGIRGLVLECYGSGTGPSDDAELLATLAAAHQRGVVLTAISQCPQGHVEFGIYAAGSQLASTGLVSGGGMTREAALGKLFALLGAGLGQAEVEHWFALDLCGERAD</sequence>
<dbReference type="CDD" id="cd08963">
    <property type="entry name" value="L-asparaginase_I"/>
    <property type="match status" value="1"/>
</dbReference>
<dbReference type="Pfam" id="PF00710">
    <property type="entry name" value="Asparaginase"/>
    <property type="match status" value="1"/>
</dbReference>
<evidence type="ECO:0000256" key="7">
    <source>
        <dbReference type="PROSITE-ProRule" id="PRU10100"/>
    </source>
</evidence>
<dbReference type="FunFam" id="3.40.50.40:FF:000001">
    <property type="entry name" value="L-asparaginase 1"/>
    <property type="match status" value="1"/>
</dbReference>
<dbReference type="EC" id="3.5.1.1" evidence="2"/>
<dbReference type="Gene3D" id="3.40.50.1170">
    <property type="entry name" value="L-asparaginase, N-terminal domain"/>
    <property type="match status" value="1"/>
</dbReference>
<dbReference type="PANTHER" id="PTHR11707:SF28">
    <property type="entry name" value="60 KDA LYSOPHOSPHOLIPASE"/>
    <property type="match status" value="1"/>
</dbReference>
<dbReference type="InterPro" id="IPR027475">
    <property type="entry name" value="Asparaginase/glutaminase_AS2"/>
</dbReference>